<dbReference type="EMBL" id="CP144691">
    <property type="protein sequence ID" value="WVY95182.1"/>
    <property type="molecule type" value="Genomic_DNA"/>
</dbReference>
<dbReference type="SUPFAM" id="SSF52151">
    <property type="entry name" value="FabD/lysophospholipase-like"/>
    <property type="match status" value="1"/>
</dbReference>
<gene>
    <name evidence="2" type="ORF">V8G54_034270</name>
</gene>
<dbReference type="Gene3D" id="3.40.1090.10">
    <property type="entry name" value="Cytosolic phospholipase A2 catalytic domain"/>
    <property type="match status" value="1"/>
</dbReference>
<dbReference type="GO" id="GO:0004620">
    <property type="term" value="F:phospholipase activity"/>
    <property type="evidence" value="ECO:0007669"/>
    <property type="project" value="TreeGrafter"/>
</dbReference>
<keyword evidence="1" id="KW-0442">Lipid degradation</keyword>
<dbReference type="GO" id="GO:0047372">
    <property type="term" value="F:monoacylglycerol lipase activity"/>
    <property type="evidence" value="ECO:0007669"/>
    <property type="project" value="TreeGrafter"/>
</dbReference>
<evidence type="ECO:0000313" key="3">
    <source>
        <dbReference type="Proteomes" id="UP001374535"/>
    </source>
</evidence>
<dbReference type="AlphaFoldDB" id="A0AAQ3MQ56"/>
<reference evidence="2 3" key="1">
    <citation type="journal article" date="2023" name="Life. Sci Alliance">
        <title>Evolutionary insights into 3D genome organization and epigenetic landscape of Vigna mungo.</title>
        <authorList>
            <person name="Junaid A."/>
            <person name="Singh B."/>
            <person name="Bhatia S."/>
        </authorList>
    </citation>
    <scope>NUCLEOTIDE SEQUENCE [LARGE SCALE GENOMIC DNA]</scope>
    <source>
        <strain evidence="2">Urdbean</strain>
    </source>
</reference>
<keyword evidence="3" id="KW-1185">Reference proteome</keyword>
<proteinExistence type="predicted"/>
<dbReference type="GO" id="GO:0016042">
    <property type="term" value="P:lipid catabolic process"/>
    <property type="evidence" value="ECO:0007669"/>
    <property type="project" value="UniProtKB-KW"/>
</dbReference>
<sequence>MHVMKWHEHNVYEVNLNFVELQARNPNADLTRYFDVIGGISTDGLITAMLAAPSHQDPNRGAFTTAQIIDFYKQNDPHIFNESSYNNNINNILRTSSILTIDSNE</sequence>
<evidence type="ECO:0000256" key="1">
    <source>
        <dbReference type="ARBA" id="ARBA00022963"/>
    </source>
</evidence>
<dbReference type="PANTHER" id="PTHR32176:SF92">
    <property type="entry name" value="XYLOSE ISOMERASE"/>
    <property type="match status" value="1"/>
</dbReference>
<organism evidence="2 3">
    <name type="scientific">Vigna mungo</name>
    <name type="common">Black gram</name>
    <name type="synonym">Phaseolus mungo</name>
    <dbReference type="NCBI Taxonomy" id="3915"/>
    <lineage>
        <taxon>Eukaryota</taxon>
        <taxon>Viridiplantae</taxon>
        <taxon>Streptophyta</taxon>
        <taxon>Embryophyta</taxon>
        <taxon>Tracheophyta</taxon>
        <taxon>Spermatophyta</taxon>
        <taxon>Magnoliopsida</taxon>
        <taxon>eudicotyledons</taxon>
        <taxon>Gunneridae</taxon>
        <taxon>Pentapetalae</taxon>
        <taxon>rosids</taxon>
        <taxon>fabids</taxon>
        <taxon>Fabales</taxon>
        <taxon>Fabaceae</taxon>
        <taxon>Papilionoideae</taxon>
        <taxon>50 kb inversion clade</taxon>
        <taxon>NPAAA clade</taxon>
        <taxon>indigoferoid/millettioid clade</taxon>
        <taxon>Phaseoleae</taxon>
        <taxon>Vigna</taxon>
    </lineage>
</organism>
<name>A0AAQ3MQ56_VIGMU</name>
<accession>A0AAQ3MQ56</accession>
<dbReference type="Proteomes" id="UP001374535">
    <property type="component" value="Chromosome 10"/>
</dbReference>
<dbReference type="InterPro" id="IPR016035">
    <property type="entry name" value="Acyl_Trfase/lysoPLipase"/>
</dbReference>
<keyword evidence="1" id="KW-0443">Lipid metabolism</keyword>
<protein>
    <submittedName>
        <fullName evidence="2">Uncharacterized protein</fullName>
    </submittedName>
</protein>
<evidence type="ECO:0000313" key="2">
    <source>
        <dbReference type="EMBL" id="WVY95182.1"/>
    </source>
</evidence>
<dbReference type="PANTHER" id="PTHR32176">
    <property type="entry name" value="XYLOSE ISOMERASE"/>
    <property type="match status" value="1"/>
</dbReference>